<evidence type="ECO:0000256" key="2">
    <source>
        <dbReference type="ARBA" id="ARBA00022797"/>
    </source>
</evidence>
<evidence type="ECO:0000256" key="4">
    <source>
        <dbReference type="SAM" id="SignalP"/>
    </source>
</evidence>
<name>M2UBG1_COCH5</name>
<dbReference type="PANTHER" id="PTHR21661:SF35">
    <property type="entry name" value="EPOXIDE HYDROLASE"/>
    <property type="match status" value="1"/>
</dbReference>
<dbReference type="InterPro" id="IPR010497">
    <property type="entry name" value="Epoxide_hydro_N"/>
</dbReference>
<dbReference type="eggNOG" id="KOG2565">
    <property type="taxonomic scope" value="Eukaryota"/>
</dbReference>
<sequence>MFRPSTLAIALLSVVDRGAYASEADSSSYRPRPYIINVSPSFIEDTRLKASLFRPSQDISTPAWFDGAPTSVIAPLAKYWAEDYDWFKEQDRINSDFSHFIIKIPKVSTKYNHSEDLHFIHQRSPRDDAIPLLMLHGWPSTSLEWEKVIPDLVNPQNESAPAFHVVAPDVPGFGFSLAPTTAPGFDASVYAAVFASLMQQLGYSRYALYSTYLGFVVALKMVVEYKAQIINHITDLYTVFATASDLARYAANATTKEETAYITSINAYNNEFSAYARVHSTLPLSIAHALSNSPVGALAWIYQLLYQAGDQNDTDTEIITRTMLLYIPGLYGNIRAYKELFSFARHNRGGHFPAESAPELVVEDIRNVSSGCDGY</sequence>
<feature type="chain" id="PRO_5004027452" description="Epoxide hydrolase N-terminal domain-containing protein" evidence="4">
    <location>
        <begin position="22"/>
        <end position="375"/>
    </location>
</feature>
<gene>
    <name evidence="6" type="ORF">COCHEDRAFT_1137432</name>
</gene>
<accession>M2UBG1</accession>
<protein>
    <recommendedName>
        <fullName evidence="5">Epoxide hydrolase N-terminal domain-containing protein</fullName>
    </recommendedName>
</protein>
<dbReference type="GO" id="GO:0004301">
    <property type="term" value="F:epoxide hydrolase activity"/>
    <property type="evidence" value="ECO:0007669"/>
    <property type="project" value="TreeGrafter"/>
</dbReference>
<feature type="signal peptide" evidence="4">
    <location>
        <begin position="1"/>
        <end position="21"/>
    </location>
</feature>
<dbReference type="InterPro" id="IPR029058">
    <property type="entry name" value="AB_hydrolase_fold"/>
</dbReference>
<feature type="domain" description="Epoxide hydrolase N-terminal" evidence="5">
    <location>
        <begin position="32"/>
        <end position="145"/>
    </location>
</feature>
<reference evidence="7" key="2">
    <citation type="journal article" date="2013" name="PLoS Genet.">
        <title>Comparative genome structure, secondary metabolite, and effector coding capacity across Cochliobolus pathogens.</title>
        <authorList>
            <person name="Condon B.J."/>
            <person name="Leng Y."/>
            <person name="Wu D."/>
            <person name="Bushley K.E."/>
            <person name="Ohm R.A."/>
            <person name="Otillar R."/>
            <person name="Martin J."/>
            <person name="Schackwitz W."/>
            <person name="Grimwood J."/>
            <person name="MohdZainudin N."/>
            <person name="Xue C."/>
            <person name="Wang R."/>
            <person name="Manning V.A."/>
            <person name="Dhillon B."/>
            <person name="Tu Z.J."/>
            <person name="Steffenson B.J."/>
            <person name="Salamov A."/>
            <person name="Sun H."/>
            <person name="Lowry S."/>
            <person name="LaButti K."/>
            <person name="Han J."/>
            <person name="Copeland A."/>
            <person name="Lindquist E."/>
            <person name="Barry K."/>
            <person name="Schmutz J."/>
            <person name="Baker S.E."/>
            <person name="Ciuffetti L.M."/>
            <person name="Grigoriev I.V."/>
            <person name="Zhong S."/>
            <person name="Turgeon B.G."/>
        </authorList>
    </citation>
    <scope>NUCLEOTIDE SEQUENCE [LARGE SCALE GENOMIC DNA]</scope>
    <source>
        <strain evidence="7">C5 / ATCC 48332 / race O</strain>
    </source>
</reference>
<dbReference type="AlphaFoldDB" id="M2UBG1"/>
<keyword evidence="2" id="KW-0058">Aromatic hydrocarbons catabolism</keyword>
<dbReference type="STRING" id="701091.M2UBG1"/>
<evidence type="ECO:0000313" key="7">
    <source>
        <dbReference type="Proteomes" id="UP000016936"/>
    </source>
</evidence>
<evidence type="ECO:0000259" key="5">
    <source>
        <dbReference type="Pfam" id="PF06441"/>
    </source>
</evidence>
<dbReference type="Pfam" id="PF06441">
    <property type="entry name" value="EHN"/>
    <property type="match status" value="1"/>
</dbReference>
<dbReference type="OrthoDB" id="3694869at2759"/>
<dbReference type="PRINTS" id="PR00412">
    <property type="entry name" value="EPOXHYDRLASE"/>
</dbReference>
<dbReference type="InterPro" id="IPR016292">
    <property type="entry name" value="Epoxide_hydrolase"/>
</dbReference>
<dbReference type="GO" id="GO:0097176">
    <property type="term" value="P:epoxide metabolic process"/>
    <property type="evidence" value="ECO:0007669"/>
    <property type="project" value="TreeGrafter"/>
</dbReference>
<keyword evidence="3" id="KW-0378">Hydrolase</keyword>
<keyword evidence="4" id="KW-0732">Signal</keyword>
<dbReference type="PIRSF" id="PIRSF001112">
    <property type="entry name" value="Epoxide_hydrolase"/>
    <property type="match status" value="1"/>
</dbReference>
<dbReference type="PANTHER" id="PTHR21661">
    <property type="entry name" value="EPOXIDE HYDROLASE 1-RELATED"/>
    <property type="match status" value="1"/>
</dbReference>
<reference evidence="6 7" key="1">
    <citation type="journal article" date="2012" name="PLoS Pathog.">
        <title>Diverse lifestyles and strategies of plant pathogenesis encoded in the genomes of eighteen Dothideomycetes fungi.</title>
        <authorList>
            <person name="Ohm R.A."/>
            <person name="Feau N."/>
            <person name="Henrissat B."/>
            <person name="Schoch C.L."/>
            <person name="Horwitz B.A."/>
            <person name="Barry K.W."/>
            <person name="Condon B.J."/>
            <person name="Copeland A.C."/>
            <person name="Dhillon B."/>
            <person name="Glaser F."/>
            <person name="Hesse C.N."/>
            <person name="Kosti I."/>
            <person name="LaButti K."/>
            <person name="Lindquist E.A."/>
            <person name="Lucas S."/>
            <person name="Salamov A.A."/>
            <person name="Bradshaw R.E."/>
            <person name="Ciuffetti L."/>
            <person name="Hamelin R.C."/>
            <person name="Kema G.H.J."/>
            <person name="Lawrence C."/>
            <person name="Scott J.A."/>
            <person name="Spatafora J.W."/>
            <person name="Turgeon B.G."/>
            <person name="de Wit P.J.G.M."/>
            <person name="Zhong S."/>
            <person name="Goodwin S.B."/>
            <person name="Grigoriev I.V."/>
        </authorList>
    </citation>
    <scope>NUCLEOTIDE SEQUENCE [LARGE SCALE GENOMIC DNA]</scope>
    <source>
        <strain evidence="7">C5 / ATCC 48332 / race O</strain>
    </source>
</reference>
<evidence type="ECO:0000256" key="1">
    <source>
        <dbReference type="ARBA" id="ARBA00010088"/>
    </source>
</evidence>
<dbReference type="HOGENOM" id="CLU_019414_0_2_1"/>
<dbReference type="InterPro" id="IPR000639">
    <property type="entry name" value="Epox_hydrolase-like"/>
</dbReference>
<comment type="similarity">
    <text evidence="1">Belongs to the peptidase S33 family.</text>
</comment>
<proteinExistence type="inferred from homology"/>
<keyword evidence="7" id="KW-1185">Reference proteome</keyword>
<dbReference type="EMBL" id="KB445577">
    <property type="protein sequence ID" value="EMD91051.1"/>
    <property type="molecule type" value="Genomic_DNA"/>
</dbReference>
<dbReference type="SUPFAM" id="SSF53474">
    <property type="entry name" value="alpha/beta-Hydrolases"/>
    <property type="match status" value="1"/>
</dbReference>
<evidence type="ECO:0000313" key="6">
    <source>
        <dbReference type="EMBL" id="EMD91051.1"/>
    </source>
</evidence>
<dbReference type="OMA" id="ANSYPES"/>
<dbReference type="Gene3D" id="3.40.50.1820">
    <property type="entry name" value="alpha/beta hydrolase"/>
    <property type="match status" value="1"/>
</dbReference>
<dbReference type="Proteomes" id="UP000016936">
    <property type="component" value="Unassembled WGS sequence"/>
</dbReference>
<organism evidence="6 7">
    <name type="scientific">Cochliobolus heterostrophus (strain C5 / ATCC 48332 / race O)</name>
    <name type="common">Southern corn leaf blight fungus</name>
    <name type="synonym">Bipolaris maydis</name>
    <dbReference type="NCBI Taxonomy" id="701091"/>
    <lineage>
        <taxon>Eukaryota</taxon>
        <taxon>Fungi</taxon>
        <taxon>Dikarya</taxon>
        <taxon>Ascomycota</taxon>
        <taxon>Pezizomycotina</taxon>
        <taxon>Dothideomycetes</taxon>
        <taxon>Pleosporomycetidae</taxon>
        <taxon>Pleosporales</taxon>
        <taxon>Pleosporineae</taxon>
        <taxon>Pleosporaceae</taxon>
        <taxon>Bipolaris</taxon>
    </lineage>
</organism>
<evidence type="ECO:0000256" key="3">
    <source>
        <dbReference type="ARBA" id="ARBA00022801"/>
    </source>
</evidence>